<dbReference type="eggNOG" id="ENOG5031ZA0">
    <property type="taxonomic scope" value="Bacteria"/>
</dbReference>
<dbReference type="HOGENOM" id="CLU_1569512_0_0_9"/>
<dbReference type="EMBL" id="AQFT01000041">
    <property type="protein sequence ID" value="EMZ32977.1"/>
    <property type="molecule type" value="Genomic_DNA"/>
</dbReference>
<dbReference type="PATRIC" id="fig|1235802.3.peg.1481"/>
<accession>N2AUR4</accession>
<protein>
    <submittedName>
        <fullName evidence="1">Uncharacterized protein</fullName>
    </submittedName>
</protein>
<evidence type="ECO:0000313" key="1">
    <source>
        <dbReference type="EMBL" id="EMZ32977.1"/>
    </source>
</evidence>
<organism evidence="1 2">
    <name type="scientific">Eubacterium plexicaudatum ASF492</name>
    <dbReference type="NCBI Taxonomy" id="1235802"/>
    <lineage>
        <taxon>Bacteria</taxon>
        <taxon>Bacillati</taxon>
        <taxon>Bacillota</taxon>
        <taxon>Clostridia</taxon>
        <taxon>Eubacteriales</taxon>
        <taxon>Eubacteriaceae</taxon>
        <taxon>Eubacterium</taxon>
    </lineage>
</organism>
<dbReference type="STRING" id="1235802.C823_01395"/>
<name>N2AUR4_9FIRM</name>
<evidence type="ECO:0000313" key="2">
    <source>
        <dbReference type="Proteomes" id="UP000012589"/>
    </source>
</evidence>
<comment type="caution">
    <text evidence="1">The sequence shown here is derived from an EMBL/GenBank/DDBJ whole genome shotgun (WGS) entry which is preliminary data.</text>
</comment>
<dbReference type="AlphaFoldDB" id="N2AUR4"/>
<keyword evidence="2" id="KW-1185">Reference proteome</keyword>
<proteinExistence type="predicted"/>
<dbReference type="OrthoDB" id="2066395at2"/>
<sequence length="179" mass="20801">MPSSHLSSSHKNPSRKSCEQTIKRILTREFEEYGENHHFKQASDFMIYFESLHPASPGLTKQVQRAINALNLPRDENGYFIINKTVEEYKAEQELSLLLQSSTLINLQNCTPILIKTEYWKRKHVIHLIRSAPELQRLFVTLTETDSGILIYTKNPEKLTEFFSEFIKINVESDTDLSL</sequence>
<dbReference type="Proteomes" id="UP000012589">
    <property type="component" value="Unassembled WGS sequence"/>
</dbReference>
<gene>
    <name evidence="1" type="ORF">C823_01395</name>
</gene>
<reference evidence="1 2" key="1">
    <citation type="journal article" date="2014" name="Genome Announc.">
        <title>Draft genome sequences of the altered schaedler flora, a defined bacterial community from gnotobiotic mice.</title>
        <authorList>
            <person name="Wannemuehler M.J."/>
            <person name="Overstreet A.M."/>
            <person name="Ward D.V."/>
            <person name="Phillips G.J."/>
        </authorList>
    </citation>
    <scope>NUCLEOTIDE SEQUENCE [LARGE SCALE GENOMIC DNA]</scope>
    <source>
        <strain evidence="1 2">ASF492</strain>
    </source>
</reference>